<evidence type="ECO:0000313" key="6">
    <source>
        <dbReference type="Proteomes" id="UP000828390"/>
    </source>
</evidence>
<gene>
    <name evidence="5" type="ORF">DPMN_186668</name>
</gene>
<dbReference type="Gene3D" id="2.20.100.10">
    <property type="entry name" value="Thrombospondin type-1 (TSP1) repeat"/>
    <property type="match status" value="2"/>
</dbReference>
<comment type="caution">
    <text evidence="5">The sequence shown here is derived from an EMBL/GenBank/DDBJ whole genome shotgun (WGS) entry which is preliminary data.</text>
</comment>
<keyword evidence="4" id="KW-0812">Transmembrane</keyword>
<protein>
    <submittedName>
        <fullName evidence="5">Uncharacterized protein</fullName>
    </submittedName>
</protein>
<reference evidence="5" key="1">
    <citation type="journal article" date="2019" name="bioRxiv">
        <title>The Genome of the Zebra Mussel, Dreissena polymorpha: A Resource for Invasive Species Research.</title>
        <authorList>
            <person name="McCartney M.A."/>
            <person name="Auch B."/>
            <person name="Kono T."/>
            <person name="Mallez S."/>
            <person name="Zhang Y."/>
            <person name="Obille A."/>
            <person name="Becker A."/>
            <person name="Abrahante J.E."/>
            <person name="Garbe J."/>
            <person name="Badalamenti J.P."/>
            <person name="Herman A."/>
            <person name="Mangelson H."/>
            <person name="Liachko I."/>
            <person name="Sullivan S."/>
            <person name="Sone E.D."/>
            <person name="Koren S."/>
            <person name="Silverstein K.A.T."/>
            <person name="Beckman K.B."/>
            <person name="Gohl D.M."/>
        </authorList>
    </citation>
    <scope>NUCLEOTIDE SEQUENCE</scope>
    <source>
        <strain evidence="5">Duluth1</strain>
        <tissue evidence="5">Whole animal</tissue>
    </source>
</reference>
<dbReference type="SUPFAM" id="SSF82895">
    <property type="entry name" value="TSP-1 type 1 repeat"/>
    <property type="match status" value="1"/>
</dbReference>
<keyword evidence="2" id="KW-1015">Disulfide bond</keyword>
<dbReference type="Pfam" id="PF00090">
    <property type="entry name" value="TSP_1"/>
    <property type="match status" value="2"/>
</dbReference>
<dbReference type="Proteomes" id="UP000828390">
    <property type="component" value="Unassembled WGS sequence"/>
</dbReference>
<sequence length="500" mass="55713">MYANHYIRIVFITCLINGRKVASTNISAIEGSVVRFDLPSFQSCRRYNFLNPQHLEIVSVQNTSQCNISETYRFRATCKANEDGTVVLGVHKINKTLDAGIYMIRGPQARECLLGFHVTVTSAKIPSFEESLNTGVWLEWVSWSTCNGSCFRTRTRQCSGNGVCVGGTGQEMATCTDHGKCGAHTDSITWSTWSVWGECSCEHSQRMRHRYCLDDNGQRVQCPLRTTGSYETEQCQPENCPNSRTDTITLTPNTHWGYWSPWTQCSRTCAEGQQSRSRSCLSESSQLLPNTQCVGDAVETRACQIAECSGLQDHAKQDKTITVTIPLSMIVGLVAGIVILILVIVVVILLFKLKCKKTRETGTKHTNVKNKKKNNPDQRKESSISGVHTYAEIDEDDVIDLKSETSSHSRAESIYVPLPQSPSGSYATQYKNITYNSGTQSIILDQVPENNEVAHVSEIGSNLTTSTEAPKTTTRFESRHVSLDSIGYMKPKTKWFKKPV</sequence>
<dbReference type="InterPro" id="IPR052065">
    <property type="entry name" value="Compl_asym_regulator"/>
</dbReference>
<dbReference type="InterPro" id="IPR000884">
    <property type="entry name" value="TSP1_rpt"/>
</dbReference>
<reference evidence="5" key="2">
    <citation type="submission" date="2020-11" db="EMBL/GenBank/DDBJ databases">
        <authorList>
            <person name="McCartney M.A."/>
            <person name="Auch B."/>
            <person name="Kono T."/>
            <person name="Mallez S."/>
            <person name="Becker A."/>
            <person name="Gohl D.M."/>
            <person name="Silverstein K.A.T."/>
            <person name="Koren S."/>
            <person name="Bechman K.B."/>
            <person name="Herman A."/>
            <person name="Abrahante J.E."/>
            <person name="Garbe J."/>
        </authorList>
    </citation>
    <scope>NUCLEOTIDE SEQUENCE</scope>
    <source>
        <strain evidence="5">Duluth1</strain>
        <tissue evidence="5">Whole animal</tissue>
    </source>
</reference>
<keyword evidence="1" id="KW-0677">Repeat</keyword>
<evidence type="ECO:0000313" key="5">
    <source>
        <dbReference type="EMBL" id="KAH3752060.1"/>
    </source>
</evidence>
<feature type="region of interest" description="Disordered" evidence="3">
    <location>
        <begin position="362"/>
        <end position="387"/>
    </location>
</feature>
<dbReference type="SMART" id="SM00209">
    <property type="entry name" value="TSP1"/>
    <property type="match status" value="3"/>
</dbReference>
<dbReference type="EMBL" id="JAIWYP010000010">
    <property type="protein sequence ID" value="KAH3752060.1"/>
    <property type="molecule type" value="Genomic_DNA"/>
</dbReference>
<dbReference type="PANTHER" id="PTHR22906:SF21">
    <property type="entry name" value="SEMA DOMAIN-CONTAINING PROTEIN"/>
    <property type="match status" value="1"/>
</dbReference>
<proteinExistence type="predicted"/>
<evidence type="ECO:0000256" key="2">
    <source>
        <dbReference type="ARBA" id="ARBA00023157"/>
    </source>
</evidence>
<dbReference type="OrthoDB" id="10693872at2759"/>
<keyword evidence="4" id="KW-0472">Membrane</keyword>
<accession>A0A9D4DPH6</accession>
<organism evidence="5 6">
    <name type="scientific">Dreissena polymorpha</name>
    <name type="common">Zebra mussel</name>
    <name type="synonym">Mytilus polymorpha</name>
    <dbReference type="NCBI Taxonomy" id="45954"/>
    <lineage>
        <taxon>Eukaryota</taxon>
        <taxon>Metazoa</taxon>
        <taxon>Spiralia</taxon>
        <taxon>Lophotrochozoa</taxon>
        <taxon>Mollusca</taxon>
        <taxon>Bivalvia</taxon>
        <taxon>Autobranchia</taxon>
        <taxon>Heteroconchia</taxon>
        <taxon>Euheterodonta</taxon>
        <taxon>Imparidentia</taxon>
        <taxon>Neoheterodontei</taxon>
        <taxon>Myida</taxon>
        <taxon>Dreissenoidea</taxon>
        <taxon>Dreissenidae</taxon>
        <taxon>Dreissena</taxon>
    </lineage>
</organism>
<dbReference type="AlphaFoldDB" id="A0A9D4DPH6"/>
<evidence type="ECO:0000256" key="4">
    <source>
        <dbReference type="SAM" id="Phobius"/>
    </source>
</evidence>
<keyword evidence="4" id="KW-1133">Transmembrane helix</keyword>
<name>A0A9D4DPH6_DREPO</name>
<dbReference type="PANTHER" id="PTHR22906">
    <property type="entry name" value="PROPERDIN"/>
    <property type="match status" value="1"/>
</dbReference>
<dbReference type="FunFam" id="2.20.100.10:FF:000001">
    <property type="entry name" value="semaphorin-5A isoform X1"/>
    <property type="match status" value="1"/>
</dbReference>
<feature type="transmembrane region" description="Helical" evidence="4">
    <location>
        <begin position="327"/>
        <end position="351"/>
    </location>
</feature>
<evidence type="ECO:0000256" key="3">
    <source>
        <dbReference type="SAM" id="MobiDB-lite"/>
    </source>
</evidence>
<keyword evidence="6" id="KW-1185">Reference proteome</keyword>
<evidence type="ECO:0000256" key="1">
    <source>
        <dbReference type="ARBA" id="ARBA00022737"/>
    </source>
</evidence>
<dbReference type="PROSITE" id="PS50092">
    <property type="entry name" value="TSP1"/>
    <property type="match status" value="3"/>
</dbReference>
<dbReference type="InterPro" id="IPR036383">
    <property type="entry name" value="TSP1_rpt_sf"/>
</dbReference>